<name>A0AC59YES2_RANTA</name>
<sequence length="106" mass="11682">MRTKETEEEEVEAEEEEGSRCGSLVEGDPAAENWTGERKKKQPSASSGWPLTSPEAQGWCPWLGVAIVSSDTVHRHGSRAQSRMHLKPNQCVENDDGSAVGVEDMW</sequence>
<protein>
    <submittedName>
        <fullName evidence="1">Uncharacterized protein</fullName>
    </submittedName>
</protein>
<dbReference type="Proteomes" id="UP001162501">
    <property type="component" value="Chromosome 14"/>
</dbReference>
<evidence type="ECO:0000313" key="1">
    <source>
        <dbReference type="EMBL" id="CAM9636443.1"/>
    </source>
</evidence>
<reference evidence="1" key="2">
    <citation type="submission" date="2025-03" db="EMBL/GenBank/DDBJ databases">
        <authorList>
            <consortium name="ELIXIR-Norway"/>
            <consortium name="Elixir Norway"/>
        </authorList>
    </citation>
    <scope>NUCLEOTIDE SEQUENCE</scope>
</reference>
<evidence type="ECO:0000313" key="2">
    <source>
        <dbReference type="Proteomes" id="UP001162501"/>
    </source>
</evidence>
<accession>A0AC59YES2</accession>
<gene>
    <name evidence="1" type="ORF">MRATA1EN22A_LOCUS5308</name>
</gene>
<proteinExistence type="predicted"/>
<organism evidence="1 2">
    <name type="scientific">Rangifer tarandus platyrhynchus</name>
    <name type="common">Svalbard reindeer</name>
    <dbReference type="NCBI Taxonomy" id="3082113"/>
    <lineage>
        <taxon>Eukaryota</taxon>
        <taxon>Metazoa</taxon>
        <taxon>Chordata</taxon>
        <taxon>Craniata</taxon>
        <taxon>Vertebrata</taxon>
        <taxon>Euteleostomi</taxon>
        <taxon>Mammalia</taxon>
        <taxon>Eutheria</taxon>
        <taxon>Laurasiatheria</taxon>
        <taxon>Artiodactyla</taxon>
        <taxon>Ruminantia</taxon>
        <taxon>Pecora</taxon>
        <taxon>Cervidae</taxon>
        <taxon>Odocoileinae</taxon>
        <taxon>Rangifer</taxon>
    </lineage>
</organism>
<reference evidence="1" key="1">
    <citation type="submission" date="2023-05" db="EMBL/GenBank/DDBJ databases">
        <authorList>
            <consortium name="ELIXIR-Norway"/>
        </authorList>
    </citation>
    <scope>NUCLEOTIDE SEQUENCE</scope>
</reference>
<dbReference type="EMBL" id="OX596098">
    <property type="protein sequence ID" value="CAM9636443.1"/>
    <property type="molecule type" value="Genomic_DNA"/>
</dbReference>